<dbReference type="InterPro" id="IPR038765">
    <property type="entry name" value="Papain-like_cys_pep_sf"/>
</dbReference>
<proteinExistence type="evidence at transcript level"/>
<dbReference type="SUPFAM" id="SSF54001">
    <property type="entry name" value="Cysteine proteinases"/>
    <property type="match status" value="1"/>
</dbReference>
<reference evidence="10" key="1">
    <citation type="journal article" date="2020" name="Insect Biochem. Mol. Biol.">
        <title>Cathepsins L and B in Dysdercus peruvianus, Rhodnius prolixus, and Mahanarva fimbriolata. Looking for enzyme adaptations to digestion.</title>
        <authorList>
            <person name="Pimentel A.C."/>
            <person name="Dias R.O."/>
            <person name="Bifano T.D."/>
            <person name="Genta F.A."/>
            <person name="Ferreira C."/>
            <person name="Terra W.R."/>
        </authorList>
    </citation>
    <scope>NUCLEOTIDE SEQUENCE</scope>
</reference>
<evidence type="ECO:0000259" key="8">
    <source>
        <dbReference type="SMART" id="SM00645"/>
    </source>
</evidence>
<dbReference type="PRINTS" id="PR00705">
    <property type="entry name" value="PAPAIN"/>
</dbReference>
<dbReference type="InterPro" id="IPR013128">
    <property type="entry name" value="Peptidase_C1A"/>
</dbReference>
<comment type="similarity">
    <text evidence="1">Belongs to the peptidase C1 family.</text>
</comment>
<evidence type="ECO:0000259" key="9">
    <source>
        <dbReference type="SMART" id="SM00848"/>
    </source>
</evidence>
<dbReference type="GO" id="GO:0006508">
    <property type="term" value="P:proteolysis"/>
    <property type="evidence" value="ECO:0007669"/>
    <property type="project" value="UniProtKB-KW"/>
</dbReference>
<evidence type="ECO:0000256" key="2">
    <source>
        <dbReference type="ARBA" id="ARBA00022670"/>
    </source>
</evidence>
<feature type="signal peptide" evidence="7">
    <location>
        <begin position="1"/>
        <end position="20"/>
    </location>
</feature>
<dbReference type="PANTHER" id="PTHR12411">
    <property type="entry name" value="CYSTEINE PROTEASE FAMILY C1-RELATED"/>
    <property type="match status" value="1"/>
</dbReference>
<evidence type="ECO:0000256" key="4">
    <source>
        <dbReference type="ARBA" id="ARBA00022807"/>
    </source>
</evidence>
<keyword evidence="4" id="KW-0788">Thiol protease</keyword>
<evidence type="ECO:0000256" key="3">
    <source>
        <dbReference type="ARBA" id="ARBA00022801"/>
    </source>
</evidence>
<name>A0A7U3NJE0_9HEMI</name>
<keyword evidence="6" id="KW-1015">Disulfide bond</keyword>
<dbReference type="AlphaFoldDB" id="A0A7U3NJE0"/>
<keyword evidence="2" id="KW-0645">Protease</keyword>
<dbReference type="PROSITE" id="PS00139">
    <property type="entry name" value="THIOL_PROTEASE_CYS"/>
    <property type="match status" value="1"/>
</dbReference>
<dbReference type="GO" id="GO:0004197">
    <property type="term" value="F:cysteine-type endopeptidase activity"/>
    <property type="evidence" value="ECO:0007669"/>
    <property type="project" value="UniProtKB-EC"/>
</dbReference>
<dbReference type="InterPro" id="IPR025660">
    <property type="entry name" value="Pept_his_AS"/>
</dbReference>
<evidence type="ECO:0000256" key="6">
    <source>
        <dbReference type="ARBA" id="ARBA00023157"/>
    </source>
</evidence>
<dbReference type="Gene3D" id="3.90.70.10">
    <property type="entry name" value="Cysteine proteinases"/>
    <property type="match status" value="1"/>
</dbReference>
<keyword evidence="3 10" id="KW-0378">Hydrolase</keyword>
<evidence type="ECO:0000256" key="7">
    <source>
        <dbReference type="SAM" id="SignalP"/>
    </source>
</evidence>
<feature type="chain" id="PRO_5030935764" evidence="7">
    <location>
        <begin position="21"/>
        <end position="331"/>
    </location>
</feature>
<dbReference type="SMART" id="SM00848">
    <property type="entry name" value="Inhibitor_I29"/>
    <property type="match status" value="1"/>
</dbReference>
<feature type="domain" description="Cathepsin propeptide inhibitor" evidence="9">
    <location>
        <begin position="29"/>
        <end position="89"/>
    </location>
</feature>
<sequence length="331" mass="36678">MMNKLLLLSVAASCLVLASALSVSDEQEWEHFKQTHGKTYRNQREENYRQNVFLQNKQKIDEHNKQYSLGRTTFTVKINKFADLTNEEFRKLNGFKQGPRDPAVPEYKAPENEQLPASVDWRPKGAVTAIKDQGQCGSCWAFSTTGSLEGQQFLKKGKLVSLSEQNLMDCSYDEGNESCNGGLMTAAFDYIKKNGGIDTEKSYPYLEKDSSCKFSKANIGATIQSYTNIKEGSEADLQSAVANVGPVSVAIDAGEWSFQFYSSGIYYESSCSPSFLDHGVLAVGYGSQNGHDHWIVKNSWGSGWGLSGYILMSRNRNNNCGIASMATYPNV</sequence>
<dbReference type="Pfam" id="PF00112">
    <property type="entry name" value="Peptidase_C1"/>
    <property type="match status" value="1"/>
</dbReference>
<evidence type="ECO:0000256" key="1">
    <source>
        <dbReference type="ARBA" id="ARBA00008455"/>
    </source>
</evidence>
<dbReference type="CDD" id="cd02248">
    <property type="entry name" value="Peptidase_C1A"/>
    <property type="match status" value="1"/>
</dbReference>
<evidence type="ECO:0000256" key="5">
    <source>
        <dbReference type="ARBA" id="ARBA00023145"/>
    </source>
</evidence>
<dbReference type="InterPro" id="IPR039417">
    <property type="entry name" value="Peptidase_C1A_papain-like"/>
</dbReference>
<organism evidence="10">
    <name type="scientific">Dysdercus peruvianus</name>
    <dbReference type="NCBI Taxonomy" id="685034"/>
    <lineage>
        <taxon>Eukaryota</taxon>
        <taxon>Metazoa</taxon>
        <taxon>Ecdysozoa</taxon>
        <taxon>Arthropoda</taxon>
        <taxon>Hexapoda</taxon>
        <taxon>Insecta</taxon>
        <taxon>Pterygota</taxon>
        <taxon>Neoptera</taxon>
        <taxon>Paraneoptera</taxon>
        <taxon>Hemiptera</taxon>
        <taxon>Heteroptera</taxon>
        <taxon>Panheteroptera</taxon>
        <taxon>Pentatomomorpha</taxon>
        <taxon>Pyrrhocoroidea</taxon>
        <taxon>Pyrrhocoridae</taxon>
        <taxon>Dysdercus</taxon>
    </lineage>
</organism>
<dbReference type="EC" id="3.4.22.15" evidence="10"/>
<dbReference type="FunFam" id="3.90.70.10:FF:000006">
    <property type="entry name" value="Cathepsin S"/>
    <property type="match status" value="1"/>
</dbReference>
<keyword evidence="7" id="KW-0732">Signal</keyword>
<evidence type="ECO:0000313" key="10">
    <source>
        <dbReference type="EMBL" id="QOV03074.1"/>
    </source>
</evidence>
<dbReference type="PROSITE" id="PS00639">
    <property type="entry name" value="THIOL_PROTEASE_HIS"/>
    <property type="match status" value="1"/>
</dbReference>
<dbReference type="InterPro" id="IPR000169">
    <property type="entry name" value="Pept_cys_AS"/>
</dbReference>
<dbReference type="InterPro" id="IPR013201">
    <property type="entry name" value="Prot_inhib_I29"/>
</dbReference>
<accession>A0A7U3NJE0</accession>
<dbReference type="InterPro" id="IPR025661">
    <property type="entry name" value="Pept_asp_AS"/>
</dbReference>
<keyword evidence="5" id="KW-0865">Zymogen</keyword>
<dbReference type="InterPro" id="IPR000668">
    <property type="entry name" value="Peptidase_C1A_C"/>
</dbReference>
<dbReference type="SMART" id="SM00645">
    <property type="entry name" value="Pept_C1"/>
    <property type="match status" value="1"/>
</dbReference>
<dbReference type="Pfam" id="PF08246">
    <property type="entry name" value="Inhibitor_I29"/>
    <property type="match status" value="1"/>
</dbReference>
<protein>
    <submittedName>
        <fullName evidence="10">Cathepsin L3</fullName>
        <ecNumber evidence="10">3.4.22.15</ecNumber>
    </submittedName>
</protein>
<dbReference type="EMBL" id="MT437744">
    <property type="protein sequence ID" value="QOV03074.1"/>
    <property type="molecule type" value="mRNA"/>
</dbReference>
<feature type="domain" description="Peptidase C1A papain C-terminal" evidence="8">
    <location>
        <begin position="115"/>
        <end position="330"/>
    </location>
</feature>
<dbReference type="PROSITE" id="PS00640">
    <property type="entry name" value="THIOL_PROTEASE_ASN"/>
    <property type="match status" value="1"/>
</dbReference>